<protein>
    <submittedName>
        <fullName evidence="1">Uncharacterized protein</fullName>
    </submittedName>
</protein>
<dbReference type="EMBL" id="MT144439">
    <property type="protein sequence ID" value="QJA53654.1"/>
    <property type="molecule type" value="Genomic_DNA"/>
</dbReference>
<accession>A0A6H2A1G3</accession>
<sequence length="122" mass="14376">MFKKRIINYLLKKLLRVDFADMSDKRRLRTYLKMRDEDILELLKSRYTESLLGIFLETQSNYFNNTDSKSDFVAGRAYEISNLIDCIEGAEGNLMDMEKYMEGQTSKRSILEKIKNKLKVGK</sequence>
<dbReference type="AlphaFoldDB" id="A0A6H2A1G3"/>
<evidence type="ECO:0000313" key="1">
    <source>
        <dbReference type="EMBL" id="QJA53654.1"/>
    </source>
</evidence>
<organism evidence="1">
    <name type="scientific">viral metagenome</name>
    <dbReference type="NCBI Taxonomy" id="1070528"/>
    <lineage>
        <taxon>unclassified sequences</taxon>
        <taxon>metagenomes</taxon>
        <taxon>organismal metagenomes</taxon>
    </lineage>
</organism>
<gene>
    <name evidence="1" type="ORF">TM448A03774_0002</name>
</gene>
<name>A0A6H2A1G3_9ZZZZ</name>
<proteinExistence type="predicted"/>
<reference evidence="1" key="1">
    <citation type="submission" date="2020-03" db="EMBL/GenBank/DDBJ databases">
        <title>The deep terrestrial virosphere.</title>
        <authorList>
            <person name="Holmfeldt K."/>
            <person name="Nilsson E."/>
            <person name="Simone D."/>
            <person name="Lopez-Fernandez M."/>
            <person name="Wu X."/>
            <person name="de Brujin I."/>
            <person name="Lundin D."/>
            <person name="Andersson A."/>
            <person name="Bertilsson S."/>
            <person name="Dopson M."/>
        </authorList>
    </citation>
    <scope>NUCLEOTIDE SEQUENCE</scope>
    <source>
        <strain evidence="1">TM448A03774</strain>
    </source>
</reference>